<dbReference type="GO" id="GO:0006952">
    <property type="term" value="P:defense response"/>
    <property type="evidence" value="ECO:0007669"/>
    <property type="project" value="UniProtKB-KW"/>
</dbReference>
<keyword evidence="2" id="KW-0433">Leucine-rich repeat</keyword>
<dbReference type="Proteomes" id="UP000479710">
    <property type="component" value="Unassembled WGS sequence"/>
</dbReference>
<name>A0A6G1F709_9ORYZ</name>
<evidence type="ECO:0000256" key="3">
    <source>
        <dbReference type="ARBA" id="ARBA00022737"/>
    </source>
</evidence>
<gene>
    <name evidence="8" type="ORF">E2562_012002</name>
</gene>
<evidence type="ECO:0000259" key="7">
    <source>
        <dbReference type="Pfam" id="PF18052"/>
    </source>
</evidence>
<evidence type="ECO:0000256" key="6">
    <source>
        <dbReference type="SAM" id="MobiDB-lite"/>
    </source>
</evidence>
<keyword evidence="3" id="KW-0677">Repeat</keyword>
<feature type="compositionally biased region" description="Basic and acidic residues" evidence="6">
    <location>
        <begin position="128"/>
        <end position="139"/>
    </location>
</feature>
<keyword evidence="9" id="KW-1185">Reference proteome</keyword>
<dbReference type="GO" id="GO:0000166">
    <property type="term" value="F:nucleotide binding"/>
    <property type="evidence" value="ECO:0007669"/>
    <property type="project" value="UniProtKB-KW"/>
</dbReference>
<accession>A0A6G1F709</accession>
<feature type="domain" description="Disease resistance N-terminal" evidence="7">
    <location>
        <begin position="10"/>
        <end position="90"/>
    </location>
</feature>
<comment type="caution">
    <text evidence="8">The sequence shown here is derived from an EMBL/GenBank/DDBJ whole genome shotgun (WGS) entry which is preliminary data.</text>
</comment>
<feature type="region of interest" description="Disordered" evidence="6">
    <location>
        <begin position="116"/>
        <end position="139"/>
    </location>
</feature>
<dbReference type="EMBL" id="SPHZ02000001">
    <property type="protein sequence ID" value="KAF0932707.1"/>
    <property type="molecule type" value="Genomic_DNA"/>
</dbReference>
<evidence type="ECO:0000313" key="8">
    <source>
        <dbReference type="EMBL" id="KAF0932707.1"/>
    </source>
</evidence>
<dbReference type="InterPro" id="IPR041118">
    <property type="entry name" value="Rx_N"/>
</dbReference>
<evidence type="ECO:0000256" key="5">
    <source>
        <dbReference type="ARBA" id="ARBA00022821"/>
    </source>
</evidence>
<protein>
    <recommendedName>
        <fullName evidence="7">Disease resistance N-terminal domain-containing protein</fullName>
    </recommendedName>
</protein>
<evidence type="ECO:0000256" key="4">
    <source>
        <dbReference type="ARBA" id="ARBA00022741"/>
    </source>
</evidence>
<sequence>MAEMLIGPLVSLLKEKVSSYLVDQYKVMQGMEEQRDILARRLPAILDVIEDAEKGASRPGVAAWLEALKNVSYEAIDVFDEFKMSKKLSKVVQAMDVLVKEMNDFGFTQRQQVTPSMQWRQTDSTMVDSDKDIASRSRN</sequence>
<keyword evidence="5" id="KW-0611">Plant defense</keyword>
<dbReference type="OrthoDB" id="687247at2759"/>
<dbReference type="Pfam" id="PF18052">
    <property type="entry name" value="Rx_N"/>
    <property type="match status" value="1"/>
</dbReference>
<evidence type="ECO:0000313" key="9">
    <source>
        <dbReference type="Proteomes" id="UP000479710"/>
    </source>
</evidence>
<organism evidence="8 9">
    <name type="scientific">Oryza meyeriana var. granulata</name>
    <dbReference type="NCBI Taxonomy" id="110450"/>
    <lineage>
        <taxon>Eukaryota</taxon>
        <taxon>Viridiplantae</taxon>
        <taxon>Streptophyta</taxon>
        <taxon>Embryophyta</taxon>
        <taxon>Tracheophyta</taxon>
        <taxon>Spermatophyta</taxon>
        <taxon>Magnoliopsida</taxon>
        <taxon>Liliopsida</taxon>
        <taxon>Poales</taxon>
        <taxon>Poaceae</taxon>
        <taxon>BOP clade</taxon>
        <taxon>Oryzoideae</taxon>
        <taxon>Oryzeae</taxon>
        <taxon>Oryzinae</taxon>
        <taxon>Oryza</taxon>
        <taxon>Oryza meyeriana</taxon>
    </lineage>
</organism>
<evidence type="ECO:0000256" key="1">
    <source>
        <dbReference type="ARBA" id="ARBA00008894"/>
    </source>
</evidence>
<comment type="similarity">
    <text evidence="1">Belongs to the disease resistance NB-LRR family.</text>
</comment>
<proteinExistence type="inferred from homology"/>
<feature type="compositionally biased region" description="Polar residues" evidence="6">
    <location>
        <begin position="116"/>
        <end position="127"/>
    </location>
</feature>
<keyword evidence="4" id="KW-0547">Nucleotide-binding</keyword>
<dbReference type="AlphaFoldDB" id="A0A6G1F709"/>
<evidence type="ECO:0000256" key="2">
    <source>
        <dbReference type="ARBA" id="ARBA00022614"/>
    </source>
</evidence>
<dbReference type="Gene3D" id="1.20.5.4130">
    <property type="match status" value="1"/>
</dbReference>
<reference evidence="8 9" key="1">
    <citation type="submission" date="2019-11" db="EMBL/GenBank/DDBJ databases">
        <title>Whole genome sequence of Oryza granulata.</title>
        <authorList>
            <person name="Li W."/>
        </authorList>
    </citation>
    <scope>NUCLEOTIDE SEQUENCE [LARGE SCALE GENOMIC DNA]</scope>
    <source>
        <strain evidence="9">cv. Menghai</strain>
        <tissue evidence="8">Leaf</tissue>
    </source>
</reference>